<evidence type="ECO:0000313" key="4">
    <source>
        <dbReference type="Proteomes" id="UP000809081"/>
    </source>
</evidence>
<dbReference type="CDD" id="cd16935">
    <property type="entry name" value="HATPase_AgrC-ComD-like"/>
    <property type="match status" value="1"/>
</dbReference>
<feature type="transmembrane region" description="Helical" evidence="1">
    <location>
        <begin position="193"/>
        <end position="209"/>
    </location>
</feature>
<feature type="transmembrane region" description="Helical" evidence="1">
    <location>
        <begin position="162"/>
        <end position="181"/>
    </location>
</feature>
<keyword evidence="1" id="KW-0812">Transmembrane</keyword>
<dbReference type="RefSeq" id="WP_205016500.1">
    <property type="nucleotide sequence ID" value="NZ_JAFBEI010000005.1"/>
</dbReference>
<dbReference type="InterPro" id="IPR032834">
    <property type="entry name" value="NatK-like_C"/>
</dbReference>
<feature type="domain" description="Sensor histidine kinase NatK-like C-terminal" evidence="2">
    <location>
        <begin position="339"/>
        <end position="443"/>
    </location>
</feature>
<feature type="transmembrane region" description="Helical" evidence="1">
    <location>
        <begin position="6"/>
        <end position="27"/>
    </location>
</feature>
<feature type="transmembrane region" description="Helical" evidence="1">
    <location>
        <begin position="34"/>
        <end position="55"/>
    </location>
</feature>
<dbReference type="Proteomes" id="UP000809081">
    <property type="component" value="Unassembled WGS sequence"/>
</dbReference>
<reference evidence="3 4" key="1">
    <citation type="submission" date="2021-01" db="EMBL/GenBank/DDBJ databases">
        <title>Genomic Encyclopedia of Type Strains, Phase IV (KMG-IV): sequencing the most valuable type-strain genomes for metagenomic binning, comparative biology and taxonomic classification.</title>
        <authorList>
            <person name="Goeker M."/>
        </authorList>
    </citation>
    <scope>NUCLEOTIDE SEQUENCE [LARGE SCALE GENOMIC DNA]</scope>
    <source>
        <strain evidence="3 4">DSM 27513</strain>
    </source>
</reference>
<feature type="transmembrane region" description="Helical" evidence="1">
    <location>
        <begin position="124"/>
        <end position="142"/>
    </location>
</feature>
<dbReference type="EMBL" id="JAFBEI010000005">
    <property type="protein sequence ID" value="MBM7635560.1"/>
    <property type="molecule type" value="Genomic_DNA"/>
</dbReference>
<gene>
    <name evidence="3" type="ORF">JOC31_000353</name>
</gene>
<proteinExistence type="predicted"/>
<dbReference type="InterPro" id="IPR036890">
    <property type="entry name" value="HATPase_C_sf"/>
</dbReference>
<dbReference type="EC" id="2.7.13.-" evidence="3"/>
<dbReference type="PANTHER" id="PTHR40448">
    <property type="entry name" value="TWO-COMPONENT SENSOR HISTIDINE KINASE"/>
    <property type="match status" value="1"/>
</dbReference>
<dbReference type="SUPFAM" id="SSF55874">
    <property type="entry name" value="ATPase domain of HSP90 chaperone/DNA topoisomerase II/histidine kinase"/>
    <property type="match status" value="1"/>
</dbReference>
<evidence type="ECO:0000313" key="3">
    <source>
        <dbReference type="EMBL" id="MBM7635560.1"/>
    </source>
</evidence>
<evidence type="ECO:0000259" key="2">
    <source>
        <dbReference type="Pfam" id="PF14501"/>
    </source>
</evidence>
<accession>A0ABS2PKM6</accession>
<keyword evidence="1" id="KW-0472">Membrane</keyword>
<keyword evidence="3" id="KW-0808">Transferase</keyword>
<evidence type="ECO:0000256" key="1">
    <source>
        <dbReference type="SAM" id="Phobius"/>
    </source>
</evidence>
<dbReference type="GO" id="GO:0016301">
    <property type="term" value="F:kinase activity"/>
    <property type="evidence" value="ECO:0007669"/>
    <property type="project" value="UniProtKB-KW"/>
</dbReference>
<dbReference type="Gene3D" id="3.30.565.10">
    <property type="entry name" value="Histidine kinase-like ATPase, C-terminal domain"/>
    <property type="match status" value="1"/>
</dbReference>
<keyword evidence="4" id="KW-1185">Reference proteome</keyword>
<protein>
    <submittedName>
        <fullName evidence="3">Two-component system sensor histidine kinase AgrC</fullName>
        <ecNumber evidence="3">2.7.13.-</ecNumber>
    </submittedName>
</protein>
<name>A0ABS2PKM6_9STRE</name>
<keyword evidence="1" id="KW-1133">Transmembrane helix</keyword>
<sequence>MSVINYLIETVVSLGTLLVLFFTINRISYSFRSIFLVILLRVPIAALFATLNQLFSDEFITYFDEPLYALLLAVVFLRPLPKTLLFFYGLFPFVLNNLFYRIFMYFILPLLGQAPGIIKNTSTFVIVNLFSLLAVLIFLKWLRYDFVKLRTDILVDEDKRILYLANWEMVIYYFLMGILAYMEYEKGLPSMSFRQFILVVYLVIFMGMIKQLDFHLRKKLQEELDFQQALQLRNLEMYSNQVEELYREVKGFRHDYANLLTTLRLAIEDNDIEQIKDIYQSVLKDSHKQLRSSKYDIGRLVNVDNAALKSLLASKFLQANDNNISVSLEVPEVIKPKGMELVDFITIVSILCDNAIEAAINADATSKVTIAFLTVKNKQMFIIENTTREESIDLSNVYAFGQSSKGNNRGIGLYNVMKILERYPHASLNTSSQTYLFTQSLEIELSSK</sequence>
<keyword evidence="3" id="KW-0418">Kinase</keyword>
<dbReference type="PANTHER" id="PTHR40448:SF1">
    <property type="entry name" value="TWO-COMPONENT SENSOR HISTIDINE KINASE"/>
    <property type="match status" value="1"/>
</dbReference>
<dbReference type="Pfam" id="PF14501">
    <property type="entry name" value="HATPase_c_5"/>
    <property type="match status" value="1"/>
</dbReference>
<organism evidence="3 4">
    <name type="scientific">Streptococcus saliviloxodontae</name>
    <dbReference type="NCBI Taxonomy" id="1349416"/>
    <lineage>
        <taxon>Bacteria</taxon>
        <taxon>Bacillati</taxon>
        <taxon>Bacillota</taxon>
        <taxon>Bacilli</taxon>
        <taxon>Lactobacillales</taxon>
        <taxon>Streptococcaceae</taxon>
        <taxon>Streptococcus</taxon>
    </lineage>
</organism>
<comment type="caution">
    <text evidence="3">The sequence shown here is derived from an EMBL/GenBank/DDBJ whole genome shotgun (WGS) entry which is preliminary data.</text>
</comment>